<keyword evidence="6 11" id="KW-0812">Transmembrane</keyword>
<dbReference type="KEGG" id="bbel:109464758"/>
<dbReference type="Proteomes" id="UP000515135">
    <property type="component" value="Unplaced"/>
</dbReference>
<keyword evidence="11" id="KW-0333">Golgi apparatus</keyword>
<dbReference type="Pfam" id="PF17039">
    <property type="entry name" value="Glyco_tran_10_N"/>
    <property type="match status" value="1"/>
</dbReference>
<dbReference type="InterPro" id="IPR038577">
    <property type="entry name" value="GT10-like_C_sf"/>
</dbReference>
<dbReference type="Pfam" id="PF00852">
    <property type="entry name" value="Glyco_transf_10"/>
    <property type="match status" value="1"/>
</dbReference>
<keyword evidence="5 11" id="KW-0808">Transferase</keyword>
<protein>
    <recommendedName>
        <fullName evidence="11">Fucosyltransferase</fullName>
        <ecNumber evidence="11">2.4.1.-</ecNumber>
    </recommendedName>
</protein>
<dbReference type="InterPro" id="IPR031481">
    <property type="entry name" value="Glyco_tran_10_N"/>
</dbReference>
<evidence type="ECO:0000256" key="2">
    <source>
        <dbReference type="ARBA" id="ARBA00004922"/>
    </source>
</evidence>
<sequence>MTHSILLKPRSKHYSVWHSESEASSPIQNDKLIVIWRKWGGRRLTGVQKGRFYCPSMPECVVTGNISQLDKADAVLFHDLPKVYSKRVMPQIRPPHQYWVWVIGECPNNPNVIDLVSYSGVFNWTMTYRNDSDVLINYGSVSLIYKRLAKMDISPDKDYTVGKKYLVVWFVSNCYKYLPRFIYATELVKHISVDVFGKCGKLVCLGHGKDQYNCSDQVIKQYKFYLSFESYKCKEYITEKFWRNAIANEVVPVVLGAPKADYEKFAPPGSFIHVDDFETPKDLADYLKILDKDIEKYNEYFRWRTQPPKSIYPDDYGGWCNLCRKLQQVNPTERKVYTDLDRWFAGENYEFCEPVVQVSHHSHHVNIRINRWAPLHHVP</sequence>
<evidence type="ECO:0000259" key="12">
    <source>
        <dbReference type="Pfam" id="PF00852"/>
    </source>
</evidence>
<evidence type="ECO:0000256" key="6">
    <source>
        <dbReference type="ARBA" id="ARBA00022692"/>
    </source>
</evidence>
<keyword evidence="4 11" id="KW-0328">Glycosyltransferase</keyword>
<reference evidence="15" key="1">
    <citation type="submission" date="2025-08" db="UniProtKB">
        <authorList>
            <consortium name="RefSeq"/>
        </authorList>
    </citation>
    <scope>IDENTIFICATION</scope>
    <source>
        <tissue evidence="15">Gonad</tissue>
    </source>
</reference>
<dbReference type="InterPro" id="IPR055270">
    <property type="entry name" value="Glyco_tran_10_C"/>
</dbReference>
<evidence type="ECO:0000256" key="11">
    <source>
        <dbReference type="RuleBase" id="RU003832"/>
    </source>
</evidence>
<evidence type="ECO:0000256" key="9">
    <source>
        <dbReference type="ARBA" id="ARBA00023136"/>
    </source>
</evidence>
<dbReference type="InterPro" id="IPR001503">
    <property type="entry name" value="Glyco_trans_10"/>
</dbReference>
<dbReference type="PANTHER" id="PTHR11929:SF145">
    <property type="entry name" value="ALPHA-(1,3)-FUCOSYLTRANSFERASE FUT-1"/>
    <property type="match status" value="1"/>
</dbReference>
<dbReference type="RefSeq" id="XP_019617390.1">
    <property type="nucleotide sequence ID" value="XM_019761831.1"/>
</dbReference>
<evidence type="ECO:0000256" key="8">
    <source>
        <dbReference type="ARBA" id="ARBA00022989"/>
    </source>
</evidence>
<feature type="domain" description="Fucosyltransferase N-terminal" evidence="13">
    <location>
        <begin position="29"/>
        <end position="139"/>
    </location>
</feature>
<evidence type="ECO:0000256" key="3">
    <source>
        <dbReference type="ARBA" id="ARBA00008919"/>
    </source>
</evidence>
<accession>A0A6P4XLD3</accession>
<comment type="subcellular location">
    <subcellularLocation>
        <location evidence="11">Golgi apparatus</location>
        <location evidence="11">Golgi stack membrane</location>
        <topology evidence="11">Single-pass type II membrane protein</topology>
    </subcellularLocation>
    <subcellularLocation>
        <location evidence="1">Membrane</location>
        <topology evidence="1">Single-pass membrane protein</topology>
    </subcellularLocation>
</comment>
<evidence type="ECO:0000256" key="10">
    <source>
        <dbReference type="ARBA" id="ARBA00023180"/>
    </source>
</evidence>
<dbReference type="PANTHER" id="PTHR11929">
    <property type="entry name" value="ALPHA- 1,3 -FUCOSYLTRANSFERASE"/>
    <property type="match status" value="1"/>
</dbReference>
<name>A0A6P4XLD3_BRABE</name>
<dbReference type="FunFam" id="3.40.50.11660:FF:000004">
    <property type="entry name" value="Glycoprotein 3-alpha-L-fucosyltransferase A"/>
    <property type="match status" value="1"/>
</dbReference>
<proteinExistence type="inferred from homology"/>
<evidence type="ECO:0000256" key="7">
    <source>
        <dbReference type="ARBA" id="ARBA00022968"/>
    </source>
</evidence>
<evidence type="ECO:0000256" key="4">
    <source>
        <dbReference type="ARBA" id="ARBA00022676"/>
    </source>
</evidence>
<keyword evidence="9" id="KW-0472">Membrane</keyword>
<evidence type="ECO:0000259" key="13">
    <source>
        <dbReference type="Pfam" id="PF17039"/>
    </source>
</evidence>
<gene>
    <name evidence="15" type="primary">LOC109464758</name>
</gene>
<dbReference type="Gene3D" id="3.40.50.11660">
    <property type="entry name" value="Glycosyl transferase family 10, C-terminal domain"/>
    <property type="match status" value="1"/>
</dbReference>
<dbReference type="AlphaFoldDB" id="A0A6P4XLD3"/>
<comment type="similarity">
    <text evidence="3 11">Belongs to the glycosyltransferase 10 family.</text>
</comment>
<dbReference type="EC" id="2.4.1.-" evidence="11"/>
<feature type="domain" description="Fucosyltransferase C-terminal" evidence="12">
    <location>
        <begin position="162"/>
        <end position="343"/>
    </location>
</feature>
<keyword evidence="10" id="KW-0325">Glycoprotein</keyword>
<keyword evidence="7" id="KW-0735">Signal-anchor</keyword>
<evidence type="ECO:0000313" key="14">
    <source>
        <dbReference type="Proteomes" id="UP000515135"/>
    </source>
</evidence>
<evidence type="ECO:0000256" key="5">
    <source>
        <dbReference type="ARBA" id="ARBA00022679"/>
    </source>
</evidence>
<dbReference type="GeneID" id="109464758"/>
<comment type="pathway">
    <text evidence="2">Protein modification; protein glycosylation.</text>
</comment>
<dbReference type="GO" id="GO:0032580">
    <property type="term" value="C:Golgi cisterna membrane"/>
    <property type="evidence" value="ECO:0007669"/>
    <property type="project" value="UniProtKB-SubCell"/>
</dbReference>
<organism evidence="14 15">
    <name type="scientific">Branchiostoma belcheri</name>
    <name type="common">Amphioxus</name>
    <dbReference type="NCBI Taxonomy" id="7741"/>
    <lineage>
        <taxon>Eukaryota</taxon>
        <taxon>Metazoa</taxon>
        <taxon>Chordata</taxon>
        <taxon>Cephalochordata</taxon>
        <taxon>Leptocardii</taxon>
        <taxon>Amphioxiformes</taxon>
        <taxon>Branchiostomatidae</taxon>
        <taxon>Branchiostoma</taxon>
    </lineage>
</organism>
<dbReference type="GO" id="GO:0046920">
    <property type="term" value="F:alpha-(1-&gt;3)-fucosyltransferase activity"/>
    <property type="evidence" value="ECO:0007669"/>
    <property type="project" value="TreeGrafter"/>
</dbReference>
<dbReference type="UniPathway" id="UPA00378"/>
<evidence type="ECO:0000256" key="1">
    <source>
        <dbReference type="ARBA" id="ARBA00004167"/>
    </source>
</evidence>
<keyword evidence="8" id="KW-1133">Transmembrane helix</keyword>
<evidence type="ECO:0000313" key="15">
    <source>
        <dbReference type="RefSeq" id="XP_019617390.1"/>
    </source>
</evidence>
<dbReference type="OrthoDB" id="427096at2759"/>
<dbReference type="SUPFAM" id="SSF53756">
    <property type="entry name" value="UDP-Glycosyltransferase/glycogen phosphorylase"/>
    <property type="match status" value="1"/>
</dbReference>
<keyword evidence="14" id="KW-1185">Reference proteome</keyword>